<dbReference type="PANTHER" id="PTHR43702">
    <property type="entry name" value="L-FUCOSE-PROTON SYMPORTER"/>
    <property type="match status" value="1"/>
</dbReference>
<dbReference type="InterPro" id="IPR011701">
    <property type="entry name" value="MFS"/>
</dbReference>
<feature type="transmembrane region" description="Helical" evidence="6">
    <location>
        <begin position="159"/>
        <end position="184"/>
    </location>
</feature>
<dbReference type="CDD" id="cd17394">
    <property type="entry name" value="MFS_FucP_like"/>
    <property type="match status" value="1"/>
</dbReference>
<keyword evidence="4 6" id="KW-1133">Transmembrane helix</keyword>
<feature type="transmembrane region" description="Helical" evidence="6">
    <location>
        <begin position="190"/>
        <end position="207"/>
    </location>
</feature>
<organism evidence="8 9">
    <name type="scientific">Acinetobacter albensis</name>
    <dbReference type="NCBI Taxonomy" id="1673609"/>
    <lineage>
        <taxon>Bacteria</taxon>
        <taxon>Pseudomonadati</taxon>
        <taxon>Pseudomonadota</taxon>
        <taxon>Gammaproteobacteria</taxon>
        <taxon>Moraxellales</taxon>
        <taxon>Moraxellaceae</taxon>
        <taxon>Acinetobacter</taxon>
    </lineage>
</organism>
<dbReference type="Gene3D" id="1.20.1250.20">
    <property type="entry name" value="MFS general substrate transporter like domains"/>
    <property type="match status" value="2"/>
</dbReference>
<evidence type="ECO:0000313" key="8">
    <source>
        <dbReference type="EMBL" id="SCC70906.1"/>
    </source>
</evidence>
<feature type="transmembrane region" description="Helical" evidence="6">
    <location>
        <begin position="20"/>
        <end position="41"/>
    </location>
</feature>
<protein>
    <submittedName>
        <fullName evidence="8">MFS transporter, FHS family, L-fucose permease</fullName>
    </submittedName>
</protein>
<dbReference type="Pfam" id="PF07690">
    <property type="entry name" value="MFS_1"/>
    <property type="match status" value="1"/>
</dbReference>
<keyword evidence="2" id="KW-1003">Cell membrane</keyword>
<dbReference type="AlphaFoldDB" id="A0A1C4GRY7"/>
<dbReference type="EMBL" id="FMBK01000001">
    <property type="protein sequence ID" value="SCC70906.1"/>
    <property type="molecule type" value="Genomic_DNA"/>
</dbReference>
<feature type="transmembrane region" description="Helical" evidence="6">
    <location>
        <begin position="365"/>
        <end position="386"/>
    </location>
</feature>
<feature type="transmembrane region" description="Helical" evidence="6">
    <location>
        <begin position="311"/>
        <end position="328"/>
    </location>
</feature>
<dbReference type="GO" id="GO:0022857">
    <property type="term" value="F:transmembrane transporter activity"/>
    <property type="evidence" value="ECO:0007669"/>
    <property type="project" value="InterPro"/>
</dbReference>
<dbReference type="InterPro" id="IPR036259">
    <property type="entry name" value="MFS_trans_sf"/>
</dbReference>
<evidence type="ECO:0000256" key="2">
    <source>
        <dbReference type="ARBA" id="ARBA00022475"/>
    </source>
</evidence>
<dbReference type="RefSeq" id="WP_092717486.1">
    <property type="nucleotide sequence ID" value="NZ_FMBK01000001.1"/>
</dbReference>
<evidence type="ECO:0000256" key="5">
    <source>
        <dbReference type="ARBA" id="ARBA00023136"/>
    </source>
</evidence>
<gene>
    <name evidence="8" type="ORF">GA0116959_101250</name>
</gene>
<sequence>MDASLSKIADAPVSKKVLSLKATMILVIAFNFMWAFSHTLLDILNKHFQDVFHISHGQSAFIQTAYLGAYFLSAIPVGLLMKRYGYKNSIIVGLLLFAIGCMGFVPAAQIGTFSAFLTAIFILATGLACLEIVCNLYATKLGDPKSATRRLTMAQAFGGMGGMCGPLVGGAVFFIPAGTVAGFYVEPATMTYAVLSILVLCVIGYVISIKLPESNHEDENSIEPSPEDIVYENIPLLKNKNVRKAMLSQFCYNGAHFGIGAFFINYVIEHWSGITPSKAAYFLSMAMFCYMTGRFLGIFIMKYVDPRKLQIFNSAVCVVACSFVMLGYQYLSVIVLICMFLFKSTLYPTIFSMGVRGLGKKSQMAASLMVTMFVGGAILPLVMGYLSDLTSISTAFIIPAICYAVICWCAITQDLTGYKFAKS</sequence>
<feature type="transmembrane region" description="Helical" evidence="6">
    <location>
        <begin position="113"/>
        <end position="138"/>
    </location>
</feature>
<feature type="transmembrane region" description="Helical" evidence="6">
    <location>
        <begin position="392"/>
        <end position="411"/>
    </location>
</feature>
<dbReference type="PANTHER" id="PTHR43702:SF3">
    <property type="entry name" value="PROTEIN TSGA"/>
    <property type="match status" value="1"/>
</dbReference>
<evidence type="ECO:0000256" key="1">
    <source>
        <dbReference type="ARBA" id="ARBA00004429"/>
    </source>
</evidence>
<proteinExistence type="predicted"/>
<evidence type="ECO:0000256" key="3">
    <source>
        <dbReference type="ARBA" id="ARBA00022692"/>
    </source>
</evidence>
<feature type="transmembrane region" description="Helical" evidence="6">
    <location>
        <begin position="280"/>
        <end position="299"/>
    </location>
</feature>
<evidence type="ECO:0000313" key="9">
    <source>
        <dbReference type="Proteomes" id="UP000243661"/>
    </source>
</evidence>
<dbReference type="Proteomes" id="UP000243661">
    <property type="component" value="Unassembled WGS sequence"/>
</dbReference>
<dbReference type="SUPFAM" id="SSF103473">
    <property type="entry name" value="MFS general substrate transporter"/>
    <property type="match status" value="1"/>
</dbReference>
<dbReference type="OrthoDB" id="9795150at2"/>
<feature type="transmembrane region" description="Helical" evidence="6">
    <location>
        <begin position="61"/>
        <end position="81"/>
    </location>
</feature>
<feature type="domain" description="Major facilitator superfamily (MFS) profile" evidence="7">
    <location>
        <begin position="23"/>
        <end position="423"/>
    </location>
</feature>
<dbReference type="PROSITE" id="PS50850">
    <property type="entry name" value="MFS"/>
    <property type="match status" value="1"/>
</dbReference>
<evidence type="ECO:0000256" key="6">
    <source>
        <dbReference type="SAM" id="Phobius"/>
    </source>
</evidence>
<reference evidence="8 9" key="1">
    <citation type="submission" date="2016-08" db="EMBL/GenBank/DDBJ databases">
        <authorList>
            <person name="Seilhamer J.J."/>
        </authorList>
    </citation>
    <scope>NUCLEOTIDE SEQUENCE [LARGE SCALE GENOMIC DNA]</scope>
    <source>
        <strain evidence="8 9">ANC 4874</strain>
    </source>
</reference>
<keyword evidence="3 6" id="KW-0812">Transmembrane</keyword>
<dbReference type="InterPro" id="IPR020846">
    <property type="entry name" value="MFS_dom"/>
</dbReference>
<evidence type="ECO:0000259" key="7">
    <source>
        <dbReference type="PROSITE" id="PS50850"/>
    </source>
</evidence>
<comment type="subcellular location">
    <subcellularLocation>
        <location evidence="1">Cell inner membrane</location>
        <topology evidence="1">Multi-pass membrane protein</topology>
    </subcellularLocation>
</comment>
<accession>A0A1C4GRY7</accession>
<name>A0A1C4GRY7_9GAMM</name>
<feature type="transmembrane region" description="Helical" evidence="6">
    <location>
        <begin position="250"/>
        <end position="268"/>
    </location>
</feature>
<feature type="transmembrane region" description="Helical" evidence="6">
    <location>
        <begin position="88"/>
        <end position="107"/>
    </location>
</feature>
<evidence type="ECO:0000256" key="4">
    <source>
        <dbReference type="ARBA" id="ARBA00022989"/>
    </source>
</evidence>
<feature type="transmembrane region" description="Helical" evidence="6">
    <location>
        <begin position="334"/>
        <end position="353"/>
    </location>
</feature>
<dbReference type="InterPro" id="IPR050375">
    <property type="entry name" value="MFS_TsgA-like"/>
</dbReference>
<keyword evidence="5 6" id="KW-0472">Membrane</keyword>
<dbReference type="GO" id="GO:0005886">
    <property type="term" value="C:plasma membrane"/>
    <property type="evidence" value="ECO:0007669"/>
    <property type="project" value="UniProtKB-SubCell"/>
</dbReference>